<dbReference type="GO" id="GO:0005634">
    <property type="term" value="C:nucleus"/>
    <property type="evidence" value="ECO:0007669"/>
    <property type="project" value="UniProtKB-SubCell"/>
</dbReference>
<dbReference type="SMART" id="SM00389">
    <property type="entry name" value="HOX"/>
    <property type="match status" value="3"/>
</dbReference>
<proteinExistence type="predicted"/>
<evidence type="ECO:0000256" key="1">
    <source>
        <dbReference type="ARBA" id="ARBA00004123"/>
    </source>
</evidence>
<comment type="caution">
    <text evidence="9">The sequence shown here is derived from an EMBL/GenBank/DDBJ whole genome shotgun (WGS) entry which is preliminary data.</text>
</comment>
<feature type="compositionally biased region" description="Polar residues" evidence="7">
    <location>
        <begin position="273"/>
        <end position="306"/>
    </location>
</feature>
<evidence type="ECO:0000256" key="2">
    <source>
        <dbReference type="ARBA" id="ARBA00023125"/>
    </source>
</evidence>
<reference evidence="9 10" key="1">
    <citation type="journal article" date="2019" name="New Phytol.">
        <title>Comparative genomics reveals unique wood-decay strategies and fruiting body development in the Schizophyllaceae.</title>
        <authorList>
            <person name="Almasi E."/>
            <person name="Sahu N."/>
            <person name="Krizsan K."/>
            <person name="Balint B."/>
            <person name="Kovacs G.M."/>
            <person name="Kiss B."/>
            <person name="Cseklye J."/>
            <person name="Drula E."/>
            <person name="Henrissat B."/>
            <person name="Nagy I."/>
            <person name="Chovatia M."/>
            <person name="Adam C."/>
            <person name="LaButti K."/>
            <person name="Lipzen A."/>
            <person name="Riley R."/>
            <person name="Grigoriev I.V."/>
            <person name="Nagy L.G."/>
        </authorList>
    </citation>
    <scope>NUCLEOTIDE SEQUENCE [LARGE SCALE GENOMIC DNA]</scope>
    <source>
        <strain evidence="9 10">NL-1724</strain>
    </source>
</reference>
<dbReference type="InterPro" id="IPR009057">
    <property type="entry name" value="Homeodomain-like_sf"/>
</dbReference>
<keyword evidence="2 5" id="KW-0238">DNA-binding</keyword>
<dbReference type="Pfam" id="PF00046">
    <property type="entry name" value="Homeodomain"/>
    <property type="match status" value="3"/>
</dbReference>
<dbReference type="Proteomes" id="UP000320762">
    <property type="component" value="Unassembled WGS sequence"/>
</dbReference>
<keyword evidence="3 5" id="KW-0371">Homeobox</keyword>
<dbReference type="InterPro" id="IPR017970">
    <property type="entry name" value="Homeobox_CS"/>
</dbReference>
<evidence type="ECO:0000256" key="7">
    <source>
        <dbReference type="SAM" id="MobiDB-lite"/>
    </source>
</evidence>
<comment type="subcellular location">
    <subcellularLocation>
        <location evidence="1 5 6">Nucleus</location>
    </subcellularLocation>
</comment>
<dbReference type="Gene3D" id="1.10.10.60">
    <property type="entry name" value="Homeodomain-like"/>
    <property type="match status" value="3"/>
</dbReference>
<feature type="DNA-binding region" description="Homeobox" evidence="5">
    <location>
        <begin position="124"/>
        <end position="183"/>
    </location>
</feature>
<feature type="DNA-binding region" description="Homeobox" evidence="5">
    <location>
        <begin position="9"/>
        <end position="68"/>
    </location>
</feature>
<dbReference type="STRING" id="97359.A0A550C9Y9"/>
<dbReference type="OrthoDB" id="6159439at2759"/>
<sequence length="606" mass="66940">MSAPADAAQKKPRHRHSPSQVAALKEVYEKNDHPPLEDRTQLAQKLGMQIKTVNAWFQNRRASSRKRTQRAEAHSDPSRSISRSPPPLDEDEQSDPHQDHSHTSLSQPLPDQQAPTAAKSDMSRKPQRNRPSPEQLDELRKLFDTTQHPTTEQRQRLAERIGMKYQTITNWFQNQRSVYKNKRAPGNPNASHDPSAPTPAVVAPLDLPPPSTHPSLGLGLTHPRLPSLPISRDASIEPYHLSTLGFKAEDNLSDRASLRAFSDDGHVHDRSDTPLSTTHRSISSSDRLRPSTPSVSSAYRGQSPSFGPQRRVTPSPARAKRTNSSPRNAKTTSSYPRNRPEPSQLDALRKLFLLTQTPSVDQRTRLADEIGMDLAKVTNWFRNSRQTSRRRQAKGLPDPLVTSAESKEGSSTGSAKPRTPYDEDEAMDGSGDDDVEMDDSNSSRGTPMSTEDESDMEQDVHLPPFDVPSRRLPPPLAMTGARDAEVPMIVSPIPVAHPSHMRPRTLGMGLDAQAASGLPMSPAPVLPPLPTPSTPPPYSMQAAYAHERTFELPPPKTDRMSIDQSWSADVSMKDVRNSSVSSAGVRMEDAMLLLDFSTRSVELVAH</sequence>
<accession>A0A550C9Y9</accession>
<dbReference type="SUPFAM" id="SSF46689">
    <property type="entry name" value="Homeodomain-like"/>
    <property type="match status" value="3"/>
</dbReference>
<keyword evidence="10" id="KW-1185">Reference proteome</keyword>
<name>A0A550C9Y9_9AGAR</name>
<dbReference type="CDD" id="cd00086">
    <property type="entry name" value="homeodomain"/>
    <property type="match status" value="3"/>
</dbReference>
<keyword evidence="4 5" id="KW-0539">Nucleus</keyword>
<evidence type="ECO:0000256" key="3">
    <source>
        <dbReference type="ARBA" id="ARBA00023155"/>
    </source>
</evidence>
<evidence type="ECO:0000313" key="9">
    <source>
        <dbReference type="EMBL" id="TRM61506.1"/>
    </source>
</evidence>
<dbReference type="PROSITE" id="PS50071">
    <property type="entry name" value="HOMEOBOX_2"/>
    <property type="match status" value="3"/>
</dbReference>
<dbReference type="PANTHER" id="PTHR24324">
    <property type="entry name" value="HOMEOBOX PROTEIN HHEX"/>
    <property type="match status" value="1"/>
</dbReference>
<feature type="region of interest" description="Disordered" evidence="7">
    <location>
        <begin position="180"/>
        <end position="199"/>
    </location>
</feature>
<dbReference type="AlphaFoldDB" id="A0A550C9Y9"/>
<dbReference type="InterPro" id="IPR001356">
    <property type="entry name" value="HD"/>
</dbReference>
<feature type="region of interest" description="Disordered" evidence="7">
    <location>
        <begin position="264"/>
        <end position="343"/>
    </location>
</feature>
<dbReference type="InterPro" id="IPR051000">
    <property type="entry name" value="Homeobox_DNA-bind_prot"/>
</dbReference>
<dbReference type="GO" id="GO:0000981">
    <property type="term" value="F:DNA-binding transcription factor activity, RNA polymerase II-specific"/>
    <property type="evidence" value="ECO:0007669"/>
    <property type="project" value="InterPro"/>
</dbReference>
<organism evidence="9 10">
    <name type="scientific">Schizophyllum amplum</name>
    <dbReference type="NCBI Taxonomy" id="97359"/>
    <lineage>
        <taxon>Eukaryota</taxon>
        <taxon>Fungi</taxon>
        <taxon>Dikarya</taxon>
        <taxon>Basidiomycota</taxon>
        <taxon>Agaricomycotina</taxon>
        <taxon>Agaricomycetes</taxon>
        <taxon>Agaricomycetidae</taxon>
        <taxon>Agaricales</taxon>
        <taxon>Schizophyllaceae</taxon>
        <taxon>Schizophyllum</taxon>
    </lineage>
</organism>
<dbReference type="PROSITE" id="PS00027">
    <property type="entry name" value="HOMEOBOX_1"/>
    <property type="match status" value="2"/>
</dbReference>
<feature type="region of interest" description="Disordered" evidence="7">
    <location>
        <begin position="385"/>
        <end position="472"/>
    </location>
</feature>
<feature type="compositionally biased region" description="Polar residues" evidence="7">
    <location>
        <begin position="103"/>
        <end position="115"/>
    </location>
</feature>
<feature type="compositionally biased region" description="Polar residues" evidence="7">
    <location>
        <begin position="322"/>
        <end position="336"/>
    </location>
</feature>
<feature type="region of interest" description="Disordered" evidence="7">
    <location>
        <begin position="1"/>
        <end position="20"/>
    </location>
</feature>
<gene>
    <name evidence="9" type="ORF">BD626DRAFT_501251</name>
</gene>
<feature type="domain" description="Homeobox" evidence="8">
    <location>
        <begin position="331"/>
        <end position="391"/>
    </location>
</feature>
<dbReference type="EMBL" id="VDMD01000016">
    <property type="protein sequence ID" value="TRM61506.1"/>
    <property type="molecule type" value="Genomic_DNA"/>
</dbReference>
<protein>
    <recommendedName>
        <fullName evidence="8">Homeobox domain-containing protein</fullName>
    </recommendedName>
</protein>
<dbReference type="GO" id="GO:0000978">
    <property type="term" value="F:RNA polymerase II cis-regulatory region sequence-specific DNA binding"/>
    <property type="evidence" value="ECO:0007669"/>
    <property type="project" value="TreeGrafter"/>
</dbReference>
<feature type="compositionally biased region" description="Acidic residues" evidence="7">
    <location>
        <begin position="422"/>
        <end position="439"/>
    </location>
</feature>
<evidence type="ECO:0000256" key="6">
    <source>
        <dbReference type="RuleBase" id="RU000682"/>
    </source>
</evidence>
<dbReference type="PANTHER" id="PTHR24324:SF5">
    <property type="entry name" value="HEMATOPOIETICALLY-EXPRESSED HOMEOBOX PROTEIN HHEX"/>
    <property type="match status" value="1"/>
</dbReference>
<evidence type="ECO:0000256" key="5">
    <source>
        <dbReference type="PROSITE-ProRule" id="PRU00108"/>
    </source>
</evidence>
<feature type="region of interest" description="Disordered" evidence="7">
    <location>
        <begin position="54"/>
        <end position="156"/>
    </location>
</feature>
<feature type="DNA-binding region" description="Homeobox" evidence="5">
    <location>
        <begin position="333"/>
        <end position="392"/>
    </location>
</feature>
<evidence type="ECO:0000259" key="8">
    <source>
        <dbReference type="PROSITE" id="PS50071"/>
    </source>
</evidence>
<feature type="domain" description="Homeobox" evidence="8">
    <location>
        <begin position="122"/>
        <end position="182"/>
    </location>
</feature>
<feature type="domain" description="Homeobox" evidence="8">
    <location>
        <begin position="7"/>
        <end position="67"/>
    </location>
</feature>
<evidence type="ECO:0000256" key="4">
    <source>
        <dbReference type="ARBA" id="ARBA00023242"/>
    </source>
</evidence>
<dbReference type="GO" id="GO:0030154">
    <property type="term" value="P:cell differentiation"/>
    <property type="evidence" value="ECO:0007669"/>
    <property type="project" value="TreeGrafter"/>
</dbReference>
<evidence type="ECO:0000313" key="10">
    <source>
        <dbReference type="Proteomes" id="UP000320762"/>
    </source>
</evidence>